<name>A0AA88PBX4_9TELE</name>
<reference evidence="2" key="1">
    <citation type="submission" date="2023-08" db="EMBL/GenBank/DDBJ databases">
        <title>Chromosome-level Genome Assembly of mud carp (Cirrhinus molitorella).</title>
        <authorList>
            <person name="Liu H."/>
        </authorList>
    </citation>
    <scope>NUCLEOTIDE SEQUENCE</scope>
    <source>
        <strain evidence="2">Prfri</strain>
        <tissue evidence="2">Muscle</tissue>
    </source>
</reference>
<feature type="region of interest" description="Disordered" evidence="1">
    <location>
        <begin position="1"/>
        <end position="103"/>
    </location>
</feature>
<comment type="caution">
    <text evidence="2">The sequence shown here is derived from an EMBL/GenBank/DDBJ whole genome shotgun (WGS) entry which is preliminary data.</text>
</comment>
<evidence type="ECO:0000313" key="2">
    <source>
        <dbReference type="EMBL" id="KAK2874880.1"/>
    </source>
</evidence>
<evidence type="ECO:0000256" key="1">
    <source>
        <dbReference type="SAM" id="MobiDB-lite"/>
    </source>
</evidence>
<organism evidence="2 3">
    <name type="scientific">Cirrhinus molitorella</name>
    <name type="common">mud carp</name>
    <dbReference type="NCBI Taxonomy" id="172907"/>
    <lineage>
        <taxon>Eukaryota</taxon>
        <taxon>Metazoa</taxon>
        <taxon>Chordata</taxon>
        <taxon>Craniata</taxon>
        <taxon>Vertebrata</taxon>
        <taxon>Euteleostomi</taxon>
        <taxon>Actinopterygii</taxon>
        <taxon>Neopterygii</taxon>
        <taxon>Teleostei</taxon>
        <taxon>Ostariophysi</taxon>
        <taxon>Cypriniformes</taxon>
        <taxon>Cyprinidae</taxon>
        <taxon>Labeoninae</taxon>
        <taxon>Labeonini</taxon>
        <taxon>Cirrhinus</taxon>
    </lineage>
</organism>
<feature type="compositionally biased region" description="Basic and acidic residues" evidence="1">
    <location>
        <begin position="42"/>
        <end position="52"/>
    </location>
</feature>
<protein>
    <submittedName>
        <fullName evidence="2">Uncharacterized protein</fullName>
    </submittedName>
</protein>
<dbReference type="EMBL" id="JAUYZG010000021">
    <property type="protein sequence ID" value="KAK2874880.1"/>
    <property type="molecule type" value="Genomic_DNA"/>
</dbReference>
<proteinExistence type="predicted"/>
<sequence>MDGGQKSTLRKERVSGKKRGRAPLISGADLSRTSSEKKRKSDGREDKGRGEENSASTGEYGQLANPSLLACVKNGRPGSREKGGEEEESTTKQFFVKATGGQN</sequence>
<accession>A0AA88PBX4</accession>
<dbReference type="Proteomes" id="UP001187343">
    <property type="component" value="Unassembled WGS sequence"/>
</dbReference>
<gene>
    <name evidence="2" type="ORF">Q8A67_022033</name>
</gene>
<evidence type="ECO:0000313" key="3">
    <source>
        <dbReference type="Proteomes" id="UP001187343"/>
    </source>
</evidence>
<keyword evidence="3" id="KW-1185">Reference proteome</keyword>
<dbReference type="AlphaFoldDB" id="A0AA88PBX4"/>